<dbReference type="Pfam" id="PF04938">
    <property type="entry name" value="SIP1"/>
    <property type="match status" value="1"/>
</dbReference>
<evidence type="ECO:0000256" key="1">
    <source>
        <dbReference type="ARBA" id="ARBA00025758"/>
    </source>
</evidence>
<evidence type="ECO:0000313" key="3">
    <source>
        <dbReference type="EMBL" id="KAK5956096.1"/>
    </source>
</evidence>
<sequence length="390" mass="43543">MSNKRRNTSSPECDSPPKRQRSRATEPAASYDGMYDDPEAAVDERPQINASTGQTGAFPGLSVDEDVFYGPANDGIDYIRMVRSEAKGIPQLLRAQPEEHVPVEDCDEGEQDEGGYWDEDGTYTAKPNVHTDLSSTTLPKAQLQYYDSLLTQFTLVTATLKCVPPLSAIEKLTSSQPIFFPPENKNARITWGQCLKNRDPNPAQVACMDETSIFELLRLITIKMRGLFQDNRADAAKRLGAWIWAALGKCPARGELGSEEISDLRQLVQKALDVQEWLEKRSRSTHVSIENEEEDDEEENGAMAESDTIGDEIKAAKQRLALNADDSLRYNDVPSHGDTPAQHASREHIEVEVDKQAKLVVLDMILTVVGEAYGQRDLLEYRKVWNTNTV</sequence>
<feature type="region of interest" description="Disordered" evidence="2">
    <location>
        <begin position="283"/>
        <end position="306"/>
    </location>
</feature>
<evidence type="ECO:0000256" key="2">
    <source>
        <dbReference type="SAM" id="MobiDB-lite"/>
    </source>
</evidence>
<protein>
    <submittedName>
        <fullName evidence="3">Uncharacterized protein</fullName>
    </submittedName>
</protein>
<dbReference type="EMBL" id="JAKLMC020000005">
    <property type="protein sequence ID" value="KAK5956096.1"/>
    <property type="molecule type" value="Genomic_DNA"/>
</dbReference>
<dbReference type="Gene3D" id="1.20.58.1070">
    <property type="match status" value="1"/>
</dbReference>
<dbReference type="AlphaFoldDB" id="A0AAN8FD31"/>
<feature type="compositionally biased region" description="Acidic residues" evidence="2">
    <location>
        <begin position="290"/>
        <end position="300"/>
    </location>
</feature>
<gene>
    <name evidence="3" type="ORF">OHC33_002669</name>
</gene>
<dbReference type="Proteomes" id="UP001316803">
    <property type="component" value="Unassembled WGS sequence"/>
</dbReference>
<name>A0AAN8FD31_9EURO</name>
<reference evidence="3 4" key="1">
    <citation type="submission" date="2022-12" db="EMBL/GenBank/DDBJ databases">
        <title>Genomic features and morphological characterization of a novel Knufia sp. strain isolated from spacecraft assembly facility.</title>
        <authorList>
            <person name="Teixeira M."/>
            <person name="Chander A.M."/>
            <person name="Stajich J.E."/>
            <person name="Venkateswaran K."/>
        </authorList>
    </citation>
    <scope>NUCLEOTIDE SEQUENCE [LARGE SCALE GENOMIC DNA]</scope>
    <source>
        <strain evidence="3 4">FJI-L2-BK-P2</strain>
    </source>
</reference>
<dbReference type="GO" id="GO:0000387">
    <property type="term" value="P:spliceosomal snRNP assembly"/>
    <property type="evidence" value="ECO:0007669"/>
    <property type="project" value="InterPro"/>
</dbReference>
<dbReference type="GO" id="GO:0005634">
    <property type="term" value="C:nucleus"/>
    <property type="evidence" value="ECO:0007669"/>
    <property type="project" value="TreeGrafter"/>
</dbReference>
<evidence type="ECO:0000313" key="4">
    <source>
        <dbReference type="Proteomes" id="UP001316803"/>
    </source>
</evidence>
<organism evidence="3 4">
    <name type="scientific">Knufia fluminis</name>
    <dbReference type="NCBI Taxonomy" id="191047"/>
    <lineage>
        <taxon>Eukaryota</taxon>
        <taxon>Fungi</taxon>
        <taxon>Dikarya</taxon>
        <taxon>Ascomycota</taxon>
        <taxon>Pezizomycotina</taxon>
        <taxon>Eurotiomycetes</taxon>
        <taxon>Chaetothyriomycetidae</taxon>
        <taxon>Chaetothyriales</taxon>
        <taxon>Trichomeriaceae</taxon>
        <taxon>Knufia</taxon>
    </lineage>
</organism>
<feature type="region of interest" description="Disordered" evidence="2">
    <location>
        <begin position="100"/>
        <end position="121"/>
    </location>
</feature>
<dbReference type="GO" id="GO:0032797">
    <property type="term" value="C:SMN complex"/>
    <property type="evidence" value="ECO:0007669"/>
    <property type="project" value="TreeGrafter"/>
</dbReference>
<feature type="compositionally biased region" description="Acidic residues" evidence="2">
    <location>
        <begin position="104"/>
        <end position="121"/>
    </location>
</feature>
<feature type="region of interest" description="Disordered" evidence="2">
    <location>
        <begin position="1"/>
        <end position="57"/>
    </location>
</feature>
<dbReference type="InterPro" id="IPR035426">
    <property type="entry name" value="Gemin2/Brr1"/>
</dbReference>
<dbReference type="PANTHER" id="PTHR12794">
    <property type="entry name" value="GEMIN2"/>
    <property type="match status" value="1"/>
</dbReference>
<keyword evidence="4" id="KW-1185">Reference proteome</keyword>
<accession>A0AAN8FD31</accession>
<comment type="similarity">
    <text evidence="1">Belongs to the gemin-2 family.</text>
</comment>
<comment type="caution">
    <text evidence="3">The sequence shown here is derived from an EMBL/GenBank/DDBJ whole genome shotgun (WGS) entry which is preliminary data.</text>
</comment>
<dbReference type="PANTHER" id="PTHR12794:SF0">
    <property type="entry name" value="GEM-ASSOCIATED PROTEIN 2"/>
    <property type="match status" value="1"/>
</dbReference>
<proteinExistence type="inferred from homology"/>
<feature type="region of interest" description="Disordered" evidence="2">
    <location>
        <begin position="328"/>
        <end position="347"/>
    </location>
</feature>